<dbReference type="Pfam" id="PF02518">
    <property type="entry name" value="HATPase_c"/>
    <property type="match status" value="1"/>
</dbReference>
<evidence type="ECO:0000259" key="10">
    <source>
        <dbReference type="PROSITE" id="PS50109"/>
    </source>
</evidence>
<keyword evidence="6 11" id="KW-0418">Kinase</keyword>
<keyword evidence="7" id="KW-0067">ATP-binding</keyword>
<dbReference type="EMBL" id="JAUHPV010000001">
    <property type="protein sequence ID" value="MDN4471465.1"/>
    <property type="molecule type" value="Genomic_DNA"/>
</dbReference>
<dbReference type="InterPro" id="IPR003594">
    <property type="entry name" value="HATPase_dom"/>
</dbReference>
<dbReference type="Gene3D" id="1.20.5.1930">
    <property type="match status" value="1"/>
</dbReference>
<dbReference type="EC" id="2.7.13.3" evidence="2"/>
<dbReference type="SUPFAM" id="SSF55874">
    <property type="entry name" value="ATPase domain of HSP90 chaperone/DNA topoisomerase II/histidine kinase"/>
    <property type="match status" value="1"/>
</dbReference>
<dbReference type="GO" id="GO:0016301">
    <property type="term" value="F:kinase activity"/>
    <property type="evidence" value="ECO:0007669"/>
    <property type="project" value="UniProtKB-KW"/>
</dbReference>
<keyword evidence="4" id="KW-0808">Transferase</keyword>
<keyword evidence="8" id="KW-0902">Two-component regulatory system</keyword>
<dbReference type="PANTHER" id="PTHR24421">
    <property type="entry name" value="NITRATE/NITRITE SENSOR PROTEIN NARX-RELATED"/>
    <property type="match status" value="1"/>
</dbReference>
<evidence type="ECO:0000256" key="8">
    <source>
        <dbReference type="ARBA" id="ARBA00023012"/>
    </source>
</evidence>
<evidence type="ECO:0000256" key="1">
    <source>
        <dbReference type="ARBA" id="ARBA00000085"/>
    </source>
</evidence>
<comment type="caution">
    <text evidence="11">The sequence shown here is derived from an EMBL/GenBank/DDBJ whole genome shotgun (WGS) entry which is preliminary data.</text>
</comment>
<feature type="transmembrane region" description="Helical" evidence="9">
    <location>
        <begin position="105"/>
        <end position="126"/>
    </location>
</feature>
<dbReference type="InterPro" id="IPR050482">
    <property type="entry name" value="Sensor_HK_TwoCompSys"/>
</dbReference>
<dbReference type="CDD" id="cd16917">
    <property type="entry name" value="HATPase_UhpB-NarQ-NarX-like"/>
    <property type="match status" value="1"/>
</dbReference>
<keyword evidence="9" id="KW-0472">Membrane</keyword>
<dbReference type="PANTHER" id="PTHR24421:SF10">
    <property type="entry name" value="NITRATE_NITRITE SENSOR PROTEIN NARQ"/>
    <property type="match status" value="1"/>
</dbReference>
<keyword evidence="9" id="KW-0812">Transmembrane</keyword>
<dbReference type="SUPFAM" id="SSF103473">
    <property type="entry name" value="MFS general substrate transporter"/>
    <property type="match status" value="1"/>
</dbReference>
<gene>
    <name evidence="11" type="ORF">QQX04_00495</name>
</gene>
<keyword evidence="3" id="KW-0597">Phosphoprotein</keyword>
<dbReference type="SMART" id="SM00387">
    <property type="entry name" value="HATPase_c"/>
    <property type="match status" value="1"/>
</dbReference>
<dbReference type="Proteomes" id="UP001172738">
    <property type="component" value="Unassembled WGS sequence"/>
</dbReference>
<dbReference type="Gene3D" id="3.30.565.10">
    <property type="entry name" value="Histidine kinase-like ATPase, C-terminal domain"/>
    <property type="match status" value="1"/>
</dbReference>
<comment type="catalytic activity">
    <reaction evidence="1">
        <text>ATP + protein L-histidine = ADP + protein N-phospho-L-histidine.</text>
        <dbReference type="EC" id="2.7.13.3"/>
    </reaction>
</comment>
<dbReference type="Pfam" id="PF07730">
    <property type="entry name" value="HisKA_3"/>
    <property type="match status" value="1"/>
</dbReference>
<feature type="transmembrane region" description="Helical" evidence="9">
    <location>
        <begin position="12"/>
        <end position="29"/>
    </location>
</feature>
<dbReference type="InterPro" id="IPR055558">
    <property type="entry name" value="DUF7134"/>
</dbReference>
<evidence type="ECO:0000313" key="11">
    <source>
        <dbReference type="EMBL" id="MDN4471465.1"/>
    </source>
</evidence>
<feature type="domain" description="Histidine kinase" evidence="10">
    <location>
        <begin position="227"/>
        <end position="409"/>
    </location>
</feature>
<keyword evidence="5" id="KW-0547">Nucleotide-binding</keyword>
<evidence type="ECO:0000313" key="12">
    <source>
        <dbReference type="Proteomes" id="UP001172738"/>
    </source>
</evidence>
<accession>A0ABT8FX45</accession>
<keyword evidence="9" id="KW-1133">Transmembrane helix</keyword>
<dbReference type="InterPro" id="IPR005467">
    <property type="entry name" value="His_kinase_dom"/>
</dbReference>
<dbReference type="RefSeq" id="WP_301125122.1">
    <property type="nucleotide sequence ID" value="NZ_JAUHPV010000001.1"/>
</dbReference>
<feature type="transmembrane region" description="Helical" evidence="9">
    <location>
        <begin position="132"/>
        <end position="150"/>
    </location>
</feature>
<feature type="transmembrane region" description="Helical" evidence="9">
    <location>
        <begin position="41"/>
        <end position="57"/>
    </location>
</feature>
<dbReference type="Pfam" id="PF23539">
    <property type="entry name" value="DUF7134"/>
    <property type="match status" value="1"/>
</dbReference>
<evidence type="ECO:0000256" key="2">
    <source>
        <dbReference type="ARBA" id="ARBA00012438"/>
    </source>
</evidence>
<protein>
    <recommendedName>
        <fullName evidence="2">histidine kinase</fullName>
        <ecNumber evidence="2">2.7.13.3</ecNumber>
    </recommendedName>
</protein>
<dbReference type="InterPro" id="IPR011712">
    <property type="entry name" value="Sig_transdc_His_kin_sub3_dim/P"/>
</dbReference>
<proteinExistence type="predicted"/>
<organism evidence="11 12">
    <name type="scientific">Demequina zhanjiangensis</name>
    <dbReference type="NCBI Taxonomy" id="3051659"/>
    <lineage>
        <taxon>Bacteria</taxon>
        <taxon>Bacillati</taxon>
        <taxon>Actinomycetota</taxon>
        <taxon>Actinomycetes</taxon>
        <taxon>Micrococcales</taxon>
        <taxon>Demequinaceae</taxon>
        <taxon>Demequina</taxon>
    </lineage>
</organism>
<dbReference type="InterPro" id="IPR036890">
    <property type="entry name" value="HATPase_C_sf"/>
</dbReference>
<evidence type="ECO:0000256" key="3">
    <source>
        <dbReference type="ARBA" id="ARBA00022553"/>
    </source>
</evidence>
<reference evidence="11" key="1">
    <citation type="submission" date="2023-06" db="EMBL/GenBank/DDBJ databases">
        <title>SYSU T00b26.</title>
        <authorList>
            <person name="Gao L."/>
            <person name="Fang B.-Z."/>
            <person name="Li W.-J."/>
        </authorList>
    </citation>
    <scope>NUCLEOTIDE SEQUENCE</scope>
    <source>
        <strain evidence="11">SYSU T00b26</strain>
    </source>
</reference>
<evidence type="ECO:0000256" key="9">
    <source>
        <dbReference type="SAM" id="Phobius"/>
    </source>
</evidence>
<evidence type="ECO:0000256" key="6">
    <source>
        <dbReference type="ARBA" id="ARBA00022777"/>
    </source>
</evidence>
<feature type="transmembrane region" description="Helical" evidence="9">
    <location>
        <begin position="69"/>
        <end position="93"/>
    </location>
</feature>
<evidence type="ECO:0000256" key="7">
    <source>
        <dbReference type="ARBA" id="ARBA00022840"/>
    </source>
</evidence>
<keyword evidence="12" id="KW-1185">Reference proteome</keyword>
<sequence length="425" mass="45322">MDLKLPRLPDVLVAAAMLVLAVVTAVSLGDPSPNAVHEYDALGYLLITLQVLPLAFRQRYPRAVLWVSMLFWVVAAGLGYVDTPAMLAIYIALYGVASYMPPRQALVHIGAATGVLFGWITVGLLATDYVSAWSYVAGVLAVLVPVGLGFTDYRRRERMTELELDAQRREQAERIAAADAVRAERARIARELHDVVAHEMTVMTLQAEGARRRAAKDDPVLAEALATISDSGRKGLAEMQRMIGVLRTSEREAEDEAAELTGRVRRSGTIGAVLGDDLGPMPSLAAIPELVQQVEDAGMPVTLTISGTSHVPAGVELSAYRIVQESLTNALKYAGPGAHAIVTLTRRPEAVTIEVQDDGRGTISEVAGTSGGHGLAGMRERVVQLGGELELGPRKGGGFRVHAVLPVTDDQVRAGVARTTSKGDS</sequence>
<evidence type="ECO:0000256" key="5">
    <source>
        <dbReference type="ARBA" id="ARBA00022741"/>
    </source>
</evidence>
<dbReference type="PROSITE" id="PS50109">
    <property type="entry name" value="HIS_KIN"/>
    <property type="match status" value="1"/>
</dbReference>
<name>A0ABT8FX45_9MICO</name>
<evidence type="ECO:0000256" key="4">
    <source>
        <dbReference type="ARBA" id="ARBA00022679"/>
    </source>
</evidence>
<dbReference type="InterPro" id="IPR036259">
    <property type="entry name" value="MFS_trans_sf"/>
</dbReference>